<dbReference type="PANTHER" id="PTHR43130:SF14">
    <property type="entry name" value="DJ-1_PFPI DOMAIN-CONTAINING PROTEIN"/>
    <property type="match status" value="1"/>
</dbReference>
<dbReference type="SUPFAM" id="SSF52317">
    <property type="entry name" value="Class I glutamine amidotransferase-like"/>
    <property type="match status" value="1"/>
</dbReference>
<evidence type="ECO:0000313" key="2">
    <source>
        <dbReference type="EMBL" id="MDQ0165324.1"/>
    </source>
</evidence>
<dbReference type="PANTHER" id="PTHR43130">
    <property type="entry name" value="ARAC-FAMILY TRANSCRIPTIONAL REGULATOR"/>
    <property type="match status" value="1"/>
</dbReference>
<dbReference type="CDD" id="cd03139">
    <property type="entry name" value="GATase1_PfpI_2"/>
    <property type="match status" value="1"/>
</dbReference>
<dbReference type="RefSeq" id="WP_307392284.1">
    <property type="nucleotide sequence ID" value="NZ_BAAADK010000045.1"/>
</dbReference>
<keyword evidence="3" id="KW-1185">Reference proteome</keyword>
<proteinExistence type="predicted"/>
<evidence type="ECO:0000313" key="3">
    <source>
        <dbReference type="Proteomes" id="UP001235840"/>
    </source>
</evidence>
<dbReference type="InterPro" id="IPR029062">
    <property type="entry name" value="Class_I_gatase-like"/>
</dbReference>
<evidence type="ECO:0000259" key="1">
    <source>
        <dbReference type="Pfam" id="PF01965"/>
    </source>
</evidence>
<dbReference type="Proteomes" id="UP001235840">
    <property type="component" value="Unassembled WGS sequence"/>
</dbReference>
<accession>A0ABT9VWF7</accession>
<sequence>MQKWKVGILLFDDVEVLDFAGPFEVFSITTINYGKADAYQPFEVSTISETGEPIRATNGLKVIPDYSLGTAPYFDLLVIPGGLGTDRERENKAMLHWIYNRYEDVKWMTSVCTGAFLLAEIGLLNHRRATTHCLSIETLKKDFPEISVKENVKFVDEGKIVTAAGVSAGIHMAFHMVRRLLGTEAAEQTAGFMEYDISFDELEGI</sequence>
<comment type="caution">
    <text evidence="2">The sequence shown here is derived from an EMBL/GenBank/DDBJ whole genome shotgun (WGS) entry which is preliminary data.</text>
</comment>
<dbReference type="InterPro" id="IPR002818">
    <property type="entry name" value="DJ-1/PfpI"/>
</dbReference>
<dbReference type="EMBL" id="JAUSTY010000004">
    <property type="protein sequence ID" value="MDQ0165324.1"/>
    <property type="molecule type" value="Genomic_DNA"/>
</dbReference>
<protein>
    <submittedName>
        <fullName evidence="2">Transcriptional regulator GlxA family with amidase domain</fullName>
    </submittedName>
</protein>
<name>A0ABT9VWF7_9BACI</name>
<reference evidence="2 3" key="1">
    <citation type="submission" date="2023-07" db="EMBL/GenBank/DDBJ databases">
        <title>Genomic Encyclopedia of Type Strains, Phase IV (KMG-IV): sequencing the most valuable type-strain genomes for metagenomic binning, comparative biology and taxonomic classification.</title>
        <authorList>
            <person name="Goeker M."/>
        </authorList>
    </citation>
    <scope>NUCLEOTIDE SEQUENCE [LARGE SCALE GENOMIC DNA]</scope>
    <source>
        <strain evidence="2 3">DSM 12751</strain>
    </source>
</reference>
<organism evidence="2 3">
    <name type="scientific">Caldalkalibacillus horti</name>
    <dbReference type="NCBI Taxonomy" id="77523"/>
    <lineage>
        <taxon>Bacteria</taxon>
        <taxon>Bacillati</taxon>
        <taxon>Bacillota</taxon>
        <taxon>Bacilli</taxon>
        <taxon>Bacillales</taxon>
        <taxon>Bacillaceae</taxon>
        <taxon>Caldalkalibacillus</taxon>
    </lineage>
</organism>
<gene>
    <name evidence="2" type="ORF">J2S11_001224</name>
</gene>
<feature type="domain" description="DJ-1/PfpI" evidence="1">
    <location>
        <begin position="5"/>
        <end position="178"/>
    </location>
</feature>
<dbReference type="Gene3D" id="3.40.50.880">
    <property type="match status" value="1"/>
</dbReference>
<dbReference type="InterPro" id="IPR052158">
    <property type="entry name" value="INH-QAR"/>
</dbReference>
<dbReference type="Pfam" id="PF01965">
    <property type="entry name" value="DJ-1_PfpI"/>
    <property type="match status" value="1"/>
</dbReference>